<evidence type="ECO:0000256" key="3">
    <source>
        <dbReference type="ARBA" id="ARBA00012438"/>
    </source>
</evidence>
<gene>
    <name evidence="13" type="ORF">ELE36_15615</name>
</gene>
<dbReference type="InterPro" id="IPR050428">
    <property type="entry name" value="TCS_sensor_his_kinase"/>
</dbReference>
<evidence type="ECO:0000256" key="9">
    <source>
        <dbReference type="ARBA" id="ARBA00023012"/>
    </source>
</evidence>
<evidence type="ECO:0000256" key="6">
    <source>
        <dbReference type="ARBA" id="ARBA00022692"/>
    </source>
</evidence>
<dbReference type="PANTHER" id="PTHR45436">
    <property type="entry name" value="SENSOR HISTIDINE KINASE YKOH"/>
    <property type="match status" value="1"/>
</dbReference>
<keyword evidence="6 10" id="KW-0812">Transmembrane</keyword>
<dbReference type="Gene3D" id="1.10.287.130">
    <property type="match status" value="1"/>
</dbReference>
<reference evidence="13 14" key="1">
    <citation type="submission" date="2019-01" db="EMBL/GenBank/DDBJ databases">
        <title>Pseudolysobacter antarctica gen. nov., sp. nov., isolated from Fildes Peninsula, Antarctica.</title>
        <authorList>
            <person name="Wei Z."/>
            <person name="Peng F."/>
        </authorList>
    </citation>
    <scope>NUCLEOTIDE SEQUENCE [LARGE SCALE GENOMIC DNA]</scope>
    <source>
        <strain evidence="13 14">AQ6-296</strain>
    </source>
</reference>
<evidence type="ECO:0000259" key="11">
    <source>
        <dbReference type="PROSITE" id="PS50109"/>
    </source>
</evidence>
<accession>A0A411HMB6</accession>
<dbReference type="PROSITE" id="PS50885">
    <property type="entry name" value="HAMP"/>
    <property type="match status" value="1"/>
</dbReference>
<comment type="subcellular location">
    <subcellularLocation>
        <location evidence="2">Membrane</location>
    </subcellularLocation>
</comment>
<evidence type="ECO:0000256" key="10">
    <source>
        <dbReference type="SAM" id="Phobius"/>
    </source>
</evidence>
<dbReference type="GO" id="GO:0005886">
    <property type="term" value="C:plasma membrane"/>
    <property type="evidence" value="ECO:0007669"/>
    <property type="project" value="TreeGrafter"/>
</dbReference>
<evidence type="ECO:0000256" key="2">
    <source>
        <dbReference type="ARBA" id="ARBA00004370"/>
    </source>
</evidence>
<organism evidence="13 14">
    <name type="scientific">Pseudolysobacter antarcticus</name>
    <dbReference type="NCBI Taxonomy" id="2511995"/>
    <lineage>
        <taxon>Bacteria</taxon>
        <taxon>Pseudomonadati</taxon>
        <taxon>Pseudomonadota</taxon>
        <taxon>Gammaproteobacteria</taxon>
        <taxon>Lysobacterales</taxon>
        <taxon>Rhodanobacteraceae</taxon>
        <taxon>Pseudolysobacter</taxon>
    </lineage>
</organism>
<evidence type="ECO:0000256" key="8">
    <source>
        <dbReference type="ARBA" id="ARBA00022989"/>
    </source>
</evidence>
<dbReference type="SMART" id="SM00387">
    <property type="entry name" value="HATPase_c"/>
    <property type="match status" value="1"/>
</dbReference>
<dbReference type="InterPro" id="IPR036097">
    <property type="entry name" value="HisK_dim/P_sf"/>
</dbReference>
<feature type="transmembrane region" description="Helical" evidence="10">
    <location>
        <begin position="171"/>
        <end position="195"/>
    </location>
</feature>
<dbReference type="Gene3D" id="3.30.565.10">
    <property type="entry name" value="Histidine kinase-like ATPase, C-terminal domain"/>
    <property type="match status" value="1"/>
</dbReference>
<dbReference type="SUPFAM" id="SSF55874">
    <property type="entry name" value="ATPase domain of HSP90 chaperone/DNA topoisomerase II/histidine kinase"/>
    <property type="match status" value="1"/>
</dbReference>
<protein>
    <recommendedName>
        <fullName evidence="3">histidine kinase</fullName>
        <ecNumber evidence="3">2.7.13.3</ecNumber>
    </recommendedName>
</protein>
<proteinExistence type="predicted"/>
<dbReference type="OrthoDB" id="9809766at2"/>
<keyword evidence="9" id="KW-0902">Two-component regulatory system</keyword>
<dbReference type="InterPro" id="IPR036890">
    <property type="entry name" value="HATPase_C_sf"/>
</dbReference>
<keyword evidence="7" id="KW-0418">Kinase</keyword>
<dbReference type="Proteomes" id="UP000291562">
    <property type="component" value="Chromosome"/>
</dbReference>
<dbReference type="InterPro" id="IPR003661">
    <property type="entry name" value="HisK_dim/P_dom"/>
</dbReference>
<keyword evidence="10" id="KW-0472">Membrane</keyword>
<dbReference type="Pfam" id="PF00512">
    <property type="entry name" value="HisKA"/>
    <property type="match status" value="1"/>
</dbReference>
<keyword evidence="14" id="KW-1185">Reference proteome</keyword>
<dbReference type="AlphaFoldDB" id="A0A411HMB6"/>
<evidence type="ECO:0000256" key="7">
    <source>
        <dbReference type="ARBA" id="ARBA00022777"/>
    </source>
</evidence>
<dbReference type="PROSITE" id="PS50109">
    <property type="entry name" value="HIS_KIN"/>
    <property type="match status" value="1"/>
</dbReference>
<dbReference type="CDD" id="cd00082">
    <property type="entry name" value="HisKA"/>
    <property type="match status" value="1"/>
</dbReference>
<dbReference type="SMART" id="SM00388">
    <property type="entry name" value="HisKA"/>
    <property type="match status" value="1"/>
</dbReference>
<dbReference type="Pfam" id="PF02518">
    <property type="entry name" value="HATPase_c"/>
    <property type="match status" value="1"/>
</dbReference>
<dbReference type="GO" id="GO:0000155">
    <property type="term" value="F:phosphorelay sensor kinase activity"/>
    <property type="evidence" value="ECO:0007669"/>
    <property type="project" value="InterPro"/>
</dbReference>
<keyword evidence="8 10" id="KW-1133">Transmembrane helix</keyword>
<dbReference type="PANTHER" id="PTHR45436:SF5">
    <property type="entry name" value="SENSOR HISTIDINE KINASE TRCS"/>
    <property type="match status" value="1"/>
</dbReference>
<dbReference type="EC" id="2.7.13.3" evidence="3"/>
<evidence type="ECO:0000256" key="4">
    <source>
        <dbReference type="ARBA" id="ARBA00022553"/>
    </source>
</evidence>
<evidence type="ECO:0000259" key="12">
    <source>
        <dbReference type="PROSITE" id="PS50885"/>
    </source>
</evidence>
<evidence type="ECO:0000313" key="13">
    <source>
        <dbReference type="EMBL" id="QBB71669.1"/>
    </source>
</evidence>
<sequence>MVIWFRSLLRRSIRMRLTITLCVGLGVMLAAIFVSFDYVIGAETFGRFDAGLETQARAIAAILADAPRDITTGAVDPLNAQLQREIRTDFFQVWDGNGKSLQKSDSCGADNLRQPKKFEARDTTFYNARLPDGLLGRAVALRLNLPEHSYAQPLTIVVSEQREEIDDLERYAHYALLIGIVLALLMTTALAAIAVQRGLHPLERFGASAALLTPQNLTTDFDLAAMPQELAPVARTLNDAFARLLAAVERERGFARAVAHELRTPLAVMRTVTEHSLSHSESDSARKSLTTLLTTVDGMTRSVDGLLSLVRYEAGLDQIEEEPVELGGLITSQLGLLQQRIGARHLRILSSVPKEAWVLSDTALLERIVANLLVNAVDYAEQDSDLFISIDNTETADSNVASLEFRNAAPSLTEQDLQHFGERYWRKNDENETIPHGGLGLALTRALAAALGVELEFALHGGYLCARITQLKAIAFIHAQSDANQES</sequence>
<dbReference type="SUPFAM" id="SSF47384">
    <property type="entry name" value="Homodimeric domain of signal transducing histidine kinase"/>
    <property type="match status" value="1"/>
</dbReference>
<keyword evidence="5" id="KW-0808">Transferase</keyword>
<feature type="domain" description="Histidine kinase" evidence="11">
    <location>
        <begin position="257"/>
        <end position="464"/>
    </location>
</feature>
<dbReference type="InterPro" id="IPR003594">
    <property type="entry name" value="HATPase_dom"/>
</dbReference>
<evidence type="ECO:0000256" key="1">
    <source>
        <dbReference type="ARBA" id="ARBA00000085"/>
    </source>
</evidence>
<evidence type="ECO:0000256" key="5">
    <source>
        <dbReference type="ARBA" id="ARBA00022679"/>
    </source>
</evidence>
<comment type="catalytic activity">
    <reaction evidence="1">
        <text>ATP + protein L-histidine = ADP + protein N-phospho-L-histidine.</text>
        <dbReference type="EC" id="2.7.13.3"/>
    </reaction>
</comment>
<dbReference type="KEGG" id="xbc:ELE36_15615"/>
<evidence type="ECO:0000313" key="14">
    <source>
        <dbReference type="Proteomes" id="UP000291562"/>
    </source>
</evidence>
<dbReference type="InterPro" id="IPR003660">
    <property type="entry name" value="HAMP_dom"/>
</dbReference>
<keyword evidence="4" id="KW-0597">Phosphoprotein</keyword>
<dbReference type="EMBL" id="CP035704">
    <property type="protein sequence ID" value="QBB71669.1"/>
    <property type="molecule type" value="Genomic_DNA"/>
</dbReference>
<feature type="domain" description="HAMP" evidence="12">
    <location>
        <begin position="196"/>
        <end position="249"/>
    </location>
</feature>
<dbReference type="InterPro" id="IPR005467">
    <property type="entry name" value="His_kinase_dom"/>
</dbReference>
<name>A0A411HMB6_9GAMM</name>